<dbReference type="Pfam" id="PF07690">
    <property type="entry name" value="MFS_1"/>
    <property type="match status" value="1"/>
</dbReference>
<dbReference type="PANTHER" id="PTHR23502:SF4">
    <property type="entry name" value="MAJOR FACILITATOR SUPERFAMILY (MFS) PROFILE DOMAIN-CONTAINING PROTEIN-RELATED"/>
    <property type="match status" value="1"/>
</dbReference>
<dbReference type="GO" id="GO:0022857">
    <property type="term" value="F:transmembrane transporter activity"/>
    <property type="evidence" value="ECO:0007669"/>
    <property type="project" value="InterPro"/>
</dbReference>
<evidence type="ECO:0000256" key="2">
    <source>
        <dbReference type="ARBA" id="ARBA00022630"/>
    </source>
</evidence>
<feature type="compositionally biased region" description="Polar residues" evidence="9">
    <location>
        <begin position="1290"/>
        <end position="1299"/>
    </location>
</feature>
<sequence length="1550" mass="173971">MPNMGGMDTSDQGTLNRINNPPTKRHSLTSGGSHPQSIALEDDMEGTETNRPCLLPDNSLAELRWSDSQLEDIQLLLDPMLFDRVEHNHCLQLPSAVGVPCIDIDPADTFSFLARISSKESASLKTRYDCSALLQKAWEGYGVADDTVGIGKQGALPLTDLPSSLTDPQSGTATSESWYHAWLSSAQAPLSSRPAYQIIHQIRRLSQHSRIMHTWSPQVEKDCIRFFSPNNIERFIRAYWTAWHPHYPVIHKATFSITSAPTHLTAAMAVMGACFSQNANDNHSVKLWLNSVEEMVFTNEYFGDLMLQDPATVNIRDIVQLLQAAYCVCTFQISEGSHISRRRIRRQRFSMLVSLARDLSLFSITHSNLDSLRGSDFCWDTFIATEECIRTMLFIYIHDTGFAIFSNYPPRVRIQEMSLGMACPEACFQAQTAAECLAAIRTWTGHPLWGCRRTMREIVQVMFCKDIKHDVRAYISHLGILNLWIVCSALCAEAFQINSLISVDTQLQPIRRAIHNWKLAWNQRFAIQDSFGLPKEEDNILVGNEDYWRRLGFFQNASEYWLLLNILIRRIDERQRIRHDQSVQSDVELTNPVIDRPYAPSRWFAGLGTAIECRRQGLSVAVYERFPELKPLGDIISFGRNGGRIFARWGSVVDRMLPVSINLQGYGFRIHKYTGEHVHTQDTVPLDPQAPTINGHRGELHQILFNYARNDLDIPIHLGCEVTGYFESATGAGIQLASGDKVYGDVVIGSDGVRSQARSLVLGRETQLQSSGYAIYRAWFSNENILADPLTRHLCENGDTFNGWIGPDVHLLVSTLKGGQDVCWVLTHKDASDITDRWSFPGTLADVYKVLEGWDPICQRIVSKTPESSLVDWKLIWQDPLPTWVSKQGRIALAGDSAHAFLPTSAQGATQALEDGVTIAICLRRAGKYRIPDALHAFEKIRYDRVRKVQETGKTTRDKWHNASWDNVKRDPKAIELPREDWILNHDAEQYASQMCDQMFGAIRVILSQQSFVESSSDDAASTSAKGHHQRRGIVLVPQPSDSPNDPLNWPQWRKDFILLIISLLSAIVGAYGPMLGPGFVEISEELDVSVNEISQATSYLVLAIGIALLFSNPLAKCYGKRPVYLVSGLLLFASSIGAALTHDYNSFLACRLVGGLGMGPFEVLVQCTIGDLYFVHERASRIAFWNLFLVSGISAGPIVSAYIIQYAGYRWTFGVCAIFYGVLTIVLFFLAPETAYIRVVHTSHSSNETSSIEQPDTDAVPGKDVPQPGSQRLHDIEKEPQGRHDRPEANQSPPITQGKDSYWRSLRVYTGRYSQASLVKVISRPLILFLYPGILWAFLTWGTTITFTIAFSYVNGVIFNEPPYNFTTSQIGLINISPLVLSVLSEIISGPLCDRICLYLTKRNNGYYEPEFRLVLMVVGFVLGVAGFYGFGATVHYKTHWTGPVITYGLVNASLAFCSTCVFGYIIDAYTALGEEAFVAVNSRNFLSFGILYVINEWLAKDGTLKVFVVLGSLFIFTSLLTIPIWVFGKRFRARIDKIVWLKNYMRDS</sequence>
<feature type="transmembrane region" description="Helical" evidence="10">
    <location>
        <begin position="1183"/>
        <end position="1206"/>
    </location>
</feature>
<evidence type="ECO:0000256" key="1">
    <source>
        <dbReference type="ARBA" id="ARBA00004141"/>
    </source>
</evidence>
<evidence type="ECO:0000313" key="12">
    <source>
        <dbReference type="EMBL" id="OGM42654.1"/>
    </source>
</evidence>
<dbReference type="Gene3D" id="3.50.50.60">
    <property type="entry name" value="FAD/NAD(P)-binding domain"/>
    <property type="match status" value="1"/>
</dbReference>
<dbReference type="GO" id="GO:0003677">
    <property type="term" value="F:DNA binding"/>
    <property type="evidence" value="ECO:0007669"/>
    <property type="project" value="InterPro"/>
</dbReference>
<evidence type="ECO:0000256" key="3">
    <source>
        <dbReference type="ARBA" id="ARBA00022692"/>
    </source>
</evidence>
<dbReference type="RefSeq" id="XP_022386371.1">
    <property type="nucleotide sequence ID" value="XM_022535554.1"/>
</dbReference>
<feature type="region of interest" description="Disordered" evidence="9">
    <location>
        <begin position="1248"/>
        <end position="1299"/>
    </location>
</feature>
<evidence type="ECO:0000256" key="6">
    <source>
        <dbReference type="ARBA" id="ARBA00023002"/>
    </source>
</evidence>
<feature type="transmembrane region" description="Helical" evidence="10">
    <location>
        <begin position="1372"/>
        <end position="1394"/>
    </location>
</feature>
<keyword evidence="5 10" id="KW-1133">Transmembrane helix</keyword>
<feature type="transmembrane region" description="Helical" evidence="10">
    <location>
        <begin position="1327"/>
        <end position="1352"/>
    </location>
</feature>
<feature type="transmembrane region" description="Helical" evidence="10">
    <location>
        <begin position="1446"/>
        <end position="1466"/>
    </location>
</feature>
<dbReference type="EMBL" id="LYCR01000085">
    <property type="protein sequence ID" value="OGM42654.1"/>
    <property type="molecule type" value="Genomic_DNA"/>
</dbReference>
<evidence type="ECO:0000313" key="13">
    <source>
        <dbReference type="Proteomes" id="UP000179179"/>
    </source>
</evidence>
<dbReference type="OrthoDB" id="2585655at2759"/>
<dbReference type="Proteomes" id="UP000179179">
    <property type="component" value="Unassembled WGS sequence"/>
</dbReference>
<keyword evidence="6" id="KW-0560">Oxidoreductase</keyword>
<reference evidence="12 13" key="1">
    <citation type="journal article" date="2016" name="Genome Biol. Evol.">
        <title>Draft genome sequence of an aflatoxigenic Aspergillus species, A. bombycis.</title>
        <authorList>
            <person name="Moore G.G."/>
            <person name="Mack B.M."/>
            <person name="Beltz S.B."/>
            <person name="Gilbert M.K."/>
        </authorList>
    </citation>
    <scope>NUCLEOTIDE SEQUENCE [LARGE SCALE GENOMIC DNA]</scope>
    <source>
        <strain evidence="13">NRRL 26010</strain>
    </source>
</reference>
<accession>A0A1F7ZT75</accession>
<dbReference type="CDD" id="cd12148">
    <property type="entry name" value="fungal_TF_MHR"/>
    <property type="match status" value="1"/>
</dbReference>
<dbReference type="PRINTS" id="PR00420">
    <property type="entry name" value="RNGMNOXGNASE"/>
</dbReference>
<evidence type="ECO:0000256" key="7">
    <source>
        <dbReference type="ARBA" id="ARBA00023136"/>
    </source>
</evidence>
<dbReference type="Pfam" id="PF01494">
    <property type="entry name" value="FAD_binding_3"/>
    <property type="match status" value="1"/>
</dbReference>
<dbReference type="InterPro" id="IPR036188">
    <property type="entry name" value="FAD/NAD-bd_sf"/>
</dbReference>
<dbReference type="InterPro" id="IPR011701">
    <property type="entry name" value="MFS"/>
</dbReference>
<evidence type="ECO:0000259" key="11">
    <source>
        <dbReference type="PROSITE" id="PS50850"/>
    </source>
</evidence>
<keyword evidence="13" id="KW-1185">Reference proteome</keyword>
<dbReference type="InterPro" id="IPR002938">
    <property type="entry name" value="FAD-bd"/>
</dbReference>
<feature type="transmembrane region" description="Helical" evidence="10">
    <location>
        <begin position="1153"/>
        <end position="1176"/>
    </location>
</feature>
<feature type="compositionally biased region" description="Polar residues" evidence="9">
    <location>
        <begin position="9"/>
        <end position="36"/>
    </location>
</feature>
<evidence type="ECO:0000256" key="9">
    <source>
        <dbReference type="SAM" id="MobiDB-lite"/>
    </source>
</evidence>
<comment type="caution">
    <text evidence="12">The sequence shown here is derived from an EMBL/GenBank/DDBJ whole genome shotgun (WGS) entry which is preliminary data.</text>
</comment>
<keyword evidence="3 10" id="KW-0812">Transmembrane</keyword>
<feature type="compositionally biased region" description="Basic and acidic residues" evidence="9">
    <location>
        <begin position="1273"/>
        <end position="1289"/>
    </location>
</feature>
<feature type="domain" description="Major facilitator superfamily (MFS) profile" evidence="11">
    <location>
        <begin position="1058"/>
        <end position="1550"/>
    </location>
</feature>
<keyword evidence="4" id="KW-0274">FAD</keyword>
<name>A0A1F7ZT75_9EURO</name>
<feature type="transmembrane region" description="Helical" evidence="10">
    <location>
        <begin position="1212"/>
        <end position="1232"/>
    </location>
</feature>
<dbReference type="GeneID" id="34451815"/>
<dbReference type="InterPro" id="IPR007219">
    <property type="entry name" value="XnlR_reg_dom"/>
</dbReference>
<dbReference type="GO" id="GO:0071949">
    <property type="term" value="F:FAD binding"/>
    <property type="evidence" value="ECO:0007669"/>
    <property type="project" value="InterPro"/>
</dbReference>
<dbReference type="PANTHER" id="PTHR23502">
    <property type="entry name" value="MAJOR FACILITATOR SUPERFAMILY"/>
    <property type="match status" value="1"/>
</dbReference>
<dbReference type="InterPro" id="IPR020846">
    <property type="entry name" value="MFS_dom"/>
</dbReference>
<evidence type="ECO:0000256" key="10">
    <source>
        <dbReference type="SAM" id="Phobius"/>
    </source>
</evidence>
<comment type="subcellular location">
    <subcellularLocation>
        <location evidence="1">Membrane</location>
        <topology evidence="1">Multi-pass membrane protein</topology>
    </subcellularLocation>
</comment>
<feature type="transmembrane region" description="Helical" evidence="10">
    <location>
        <begin position="1123"/>
        <end position="1141"/>
    </location>
</feature>
<evidence type="ECO:0000256" key="4">
    <source>
        <dbReference type="ARBA" id="ARBA00022827"/>
    </source>
</evidence>
<dbReference type="GO" id="GO:0005886">
    <property type="term" value="C:plasma membrane"/>
    <property type="evidence" value="ECO:0007669"/>
    <property type="project" value="TreeGrafter"/>
</dbReference>
<feature type="transmembrane region" description="Helical" evidence="10">
    <location>
        <begin position="1478"/>
        <end position="1496"/>
    </location>
</feature>
<dbReference type="GO" id="GO:0016491">
    <property type="term" value="F:oxidoreductase activity"/>
    <property type="evidence" value="ECO:0007669"/>
    <property type="project" value="UniProtKB-KW"/>
</dbReference>
<dbReference type="Gene3D" id="1.20.1250.20">
    <property type="entry name" value="MFS general substrate transporter like domains"/>
    <property type="match status" value="1"/>
</dbReference>
<dbReference type="GO" id="GO:0006351">
    <property type="term" value="P:DNA-templated transcription"/>
    <property type="evidence" value="ECO:0007669"/>
    <property type="project" value="InterPro"/>
</dbReference>
<keyword evidence="7 10" id="KW-0472">Membrane</keyword>
<protein>
    <submittedName>
        <fullName evidence="12">Cycloheximide resistance protein</fullName>
    </submittedName>
</protein>
<keyword evidence="8" id="KW-0539">Nucleus</keyword>
<evidence type="ECO:0000256" key="5">
    <source>
        <dbReference type="ARBA" id="ARBA00022989"/>
    </source>
</evidence>
<dbReference type="InterPro" id="IPR036259">
    <property type="entry name" value="MFS_trans_sf"/>
</dbReference>
<dbReference type="PROSITE" id="PS50850">
    <property type="entry name" value="MFS"/>
    <property type="match status" value="1"/>
</dbReference>
<feature type="transmembrane region" description="Helical" evidence="10">
    <location>
        <begin position="1415"/>
        <end position="1434"/>
    </location>
</feature>
<feature type="transmembrane region" description="Helical" evidence="10">
    <location>
        <begin position="1097"/>
        <end position="1116"/>
    </location>
</feature>
<proteinExistence type="predicted"/>
<feature type="region of interest" description="Disordered" evidence="9">
    <location>
        <begin position="1018"/>
        <end position="1044"/>
    </location>
</feature>
<feature type="transmembrane region" description="Helical" evidence="10">
    <location>
        <begin position="1508"/>
        <end position="1529"/>
    </location>
</feature>
<keyword evidence="2" id="KW-0285">Flavoprotein</keyword>
<dbReference type="SUPFAM" id="SSF51905">
    <property type="entry name" value="FAD/NAD(P)-binding domain"/>
    <property type="match status" value="1"/>
</dbReference>
<organism evidence="12 13">
    <name type="scientific">Aspergillus bombycis</name>
    <dbReference type="NCBI Taxonomy" id="109264"/>
    <lineage>
        <taxon>Eukaryota</taxon>
        <taxon>Fungi</taxon>
        <taxon>Dikarya</taxon>
        <taxon>Ascomycota</taxon>
        <taxon>Pezizomycotina</taxon>
        <taxon>Eurotiomycetes</taxon>
        <taxon>Eurotiomycetidae</taxon>
        <taxon>Eurotiales</taxon>
        <taxon>Aspergillaceae</taxon>
        <taxon>Aspergillus</taxon>
    </lineage>
</organism>
<evidence type="ECO:0000256" key="8">
    <source>
        <dbReference type="ARBA" id="ARBA00023242"/>
    </source>
</evidence>
<dbReference type="SUPFAM" id="SSF54373">
    <property type="entry name" value="FAD-linked reductases, C-terminal domain"/>
    <property type="match status" value="1"/>
</dbReference>
<dbReference type="GO" id="GO:0008270">
    <property type="term" value="F:zinc ion binding"/>
    <property type="evidence" value="ECO:0007669"/>
    <property type="project" value="InterPro"/>
</dbReference>
<dbReference type="STRING" id="109264.A0A1F7ZT75"/>
<dbReference type="Pfam" id="PF04082">
    <property type="entry name" value="Fungal_trans"/>
    <property type="match status" value="1"/>
</dbReference>
<feature type="region of interest" description="Disordered" evidence="9">
    <location>
        <begin position="1"/>
        <end position="38"/>
    </location>
</feature>
<dbReference type="SUPFAM" id="SSF103473">
    <property type="entry name" value="MFS general substrate transporter"/>
    <property type="match status" value="1"/>
</dbReference>
<gene>
    <name evidence="12" type="ORF">ABOM_008425</name>
</gene>